<gene>
    <name evidence="4" type="ORF">GA0071312_2182</name>
    <name evidence="3" type="ORF">HLUCCO17_01925</name>
</gene>
<protein>
    <submittedName>
        <fullName evidence="3">Uncharacterized protein</fullName>
    </submittedName>
</protein>
<reference evidence="3 5" key="1">
    <citation type="submission" date="2015-09" db="EMBL/GenBank/DDBJ databases">
        <title>Identification and resolution of microdiversity through metagenomic sequencing of parallel consortia.</title>
        <authorList>
            <person name="Nelson W.C."/>
            <person name="Romine M.F."/>
            <person name="Lindemann S.R."/>
        </authorList>
    </citation>
    <scope>NUCLEOTIDE SEQUENCE [LARGE SCALE GENOMIC DNA]</scope>
    <source>
        <strain evidence="3">HL-109</strain>
    </source>
</reference>
<keyword evidence="2" id="KW-1133">Transmembrane helix</keyword>
<dbReference type="RefSeq" id="WP_131817778.1">
    <property type="nucleotide sequence ID" value="NZ_FMBM01000002.1"/>
</dbReference>
<evidence type="ECO:0000256" key="1">
    <source>
        <dbReference type="SAM" id="MobiDB-lite"/>
    </source>
</evidence>
<dbReference type="EMBL" id="FMBM01000002">
    <property type="protein sequence ID" value="SCC81246.1"/>
    <property type="molecule type" value="Genomic_DNA"/>
</dbReference>
<reference evidence="4 6" key="2">
    <citation type="submission" date="2016-08" db="EMBL/GenBank/DDBJ databases">
        <authorList>
            <person name="Varghese N."/>
            <person name="Submissions Spin"/>
        </authorList>
    </citation>
    <scope>NUCLEOTIDE SEQUENCE [LARGE SCALE GENOMIC DNA]</scope>
    <source>
        <strain evidence="4 6">HL-109</strain>
    </source>
</reference>
<name>A0A0P7Y5G1_9HYPH</name>
<comment type="caution">
    <text evidence="3">The sequence shown here is derived from an EMBL/GenBank/DDBJ whole genome shotgun (WGS) entry which is preliminary data.</text>
</comment>
<evidence type="ECO:0000313" key="6">
    <source>
        <dbReference type="Proteomes" id="UP000182800"/>
    </source>
</evidence>
<evidence type="ECO:0000313" key="5">
    <source>
        <dbReference type="Proteomes" id="UP000050497"/>
    </source>
</evidence>
<feature type="region of interest" description="Disordered" evidence="1">
    <location>
        <begin position="1"/>
        <end position="33"/>
    </location>
</feature>
<dbReference type="Proteomes" id="UP000050497">
    <property type="component" value="Unassembled WGS sequence"/>
</dbReference>
<sequence>MTDRHSQGSVHKAAQASARTPRDQRFGVPDQRSRHAATGRVALALLLCLATIAIAVVASGVNMSDADASGDIERVEERR</sequence>
<evidence type="ECO:0000313" key="3">
    <source>
        <dbReference type="EMBL" id="KPQ12344.1"/>
    </source>
</evidence>
<evidence type="ECO:0000256" key="2">
    <source>
        <dbReference type="SAM" id="Phobius"/>
    </source>
</evidence>
<keyword evidence="6" id="KW-1185">Reference proteome</keyword>
<dbReference type="EMBL" id="LJSX01000002">
    <property type="protein sequence ID" value="KPQ12344.1"/>
    <property type="molecule type" value="Genomic_DNA"/>
</dbReference>
<keyword evidence="2" id="KW-0812">Transmembrane</keyword>
<dbReference type="AlphaFoldDB" id="A0A0P7Y5G1"/>
<keyword evidence="2" id="KW-0472">Membrane</keyword>
<evidence type="ECO:0000313" key="4">
    <source>
        <dbReference type="EMBL" id="SCC81246.1"/>
    </source>
</evidence>
<feature type="transmembrane region" description="Helical" evidence="2">
    <location>
        <begin position="41"/>
        <end position="61"/>
    </location>
</feature>
<proteinExistence type="predicted"/>
<organism evidence="3 5">
    <name type="scientific">Saliniramus fredricksonii</name>
    <dbReference type="NCBI Taxonomy" id="1653334"/>
    <lineage>
        <taxon>Bacteria</taxon>
        <taxon>Pseudomonadati</taxon>
        <taxon>Pseudomonadota</taxon>
        <taxon>Alphaproteobacteria</taxon>
        <taxon>Hyphomicrobiales</taxon>
        <taxon>Salinarimonadaceae</taxon>
        <taxon>Saliniramus</taxon>
    </lineage>
</organism>
<dbReference type="Proteomes" id="UP000182800">
    <property type="component" value="Unassembled WGS sequence"/>
</dbReference>
<accession>A0A0P7Y5G1</accession>